<name>A0A7W6D9V2_9HYPH</name>
<protein>
    <submittedName>
        <fullName evidence="1">Uncharacterized protein</fullName>
    </submittedName>
</protein>
<reference evidence="1 2" key="1">
    <citation type="submission" date="2020-08" db="EMBL/GenBank/DDBJ databases">
        <title>Genomic Encyclopedia of Type Strains, Phase IV (KMG-IV): sequencing the most valuable type-strain genomes for metagenomic binning, comparative biology and taxonomic classification.</title>
        <authorList>
            <person name="Goeker M."/>
        </authorList>
    </citation>
    <scope>NUCLEOTIDE SEQUENCE [LARGE SCALE GENOMIC DNA]</scope>
    <source>
        <strain evidence="1 2">DSM 100211</strain>
    </source>
</reference>
<dbReference type="Proteomes" id="UP000574761">
    <property type="component" value="Unassembled WGS sequence"/>
</dbReference>
<accession>A0A7W6D9V2</accession>
<comment type="caution">
    <text evidence="1">The sequence shown here is derived from an EMBL/GenBank/DDBJ whole genome shotgun (WGS) entry which is preliminary data.</text>
</comment>
<evidence type="ECO:0000313" key="2">
    <source>
        <dbReference type="Proteomes" id="UP000574761"/>
    </source>
</evidence>
<evidence type="ECO:0000313" key="1">
    <source>
        <dbReference type="EMBL" id="MBB3979341.1"/>
    </source>
</evidence>
<gene>
    <name evidence="1" type="ORF">GGQ64_004581</name>
</gene>
<proteinExistence type="predicted"/>
<dbReference type="RefSeq" id="WP_183807582.1">
    <property type="nucleotide sequence ID" value="NZ_JACIEE010000010.1"/>
</dbReference>
<organism evidence="1 2">
    <name type="scientific">Mycoplana azooxidifex</name>
    <dbReference type="NCBI Taxonomy" id="1636188"/>
    <lineage>
        <taxon>Bacteria</taxon>
        <taxon>Pseudomonadati</taxon>
        <taxon>Pseudomonadota</taxon>
        <taxon>Alphaproteobacteria</taxon>
        <taxon>Hyphomicrobiales</taxon>
        <taxon>Rhizobiaceae</taxon>
        <taxon>Mycoplana</taxon>
    </lineage>
</organism>
<sequence>MENTFTHYGNDACFSFPYPEEITKKSGLHGMTMSIRDFWETVARDMEKSDPKSAAFYREVASHYPQCDNSGMAIERGSRGAILVDFDDWDDLTVEEKLTRGNINATIAALDRLRADLELMNDDPSNNDEIDEIRRALGAILENRY</sequence>
<dbReference type="EMBL" id="JACIEE010000010">
    <property type="protein sequence ID" value="MBB3979341.1"/>
    <property type="molecule type" value="Genomic_DNA"/>
</dbReference>
<keyword evidence="2" id="KW-1185">Reference proteome</keyword>
<dbReference type="AlphaFoldDB" id="A0A7W6D9V2"/>